<dbReference type="Proteomes" id="UP001207468">
    <property type="component" value="Unassembled WGS sequence"/>
</dbReference>
<protein>
    <submittedName>
        <fullName evidence="1">Uncharacterized protein</fullName>
    </submittedName>
</protein>
<proteinExistence type="predicted"/>
<comment type="caution">
    <text evidence="1">The sequence shown here is derived from an EMBL/GenBank/DDBJ whole genome shotgun (WGS) entry which is preliminary data.</text>
</comment>
<evidence type="ECO:0000313" key="2">
    <source>
        <dbReference type="Proteomes" id="UP001207468"/>
    </source>
</evidence>
<name>A0ACC0UL26_9AGAM</name>
<reference evidence="1" key="1">
    <citation type="submission" date="2021-03" db="EMBL/GenBank/DDBJ databases">
        <title>Evolutionary priming and transition to the ectomycorrhizal habit in an iconic lineage of mushroom-forming fungi: is preadaptation a requirement?</title>
        <authorList>
            <consortium name="DOE Joint Genome Institute"/>
            <person name="Looney B.P."/>
            <person name="Miyauchi S."/>
            <person name="Morin E."/>
            <person name="Drula E."/>
            <person name="Courty P.E."/>
            <person name="Chicoki N."/>
            <person name="Fauchery L."/>
            <person name="Kohler A."/>
            <person name="Kuo A."/>
            <person name="LaButti K."/>
            <person name="Pangilinan J."/>
            <person name="Lipzen A."/>
            <person name="Riley R."/>
            <person name="Andreopoulos W."/>
            <person name="He G."/>
            <person name="Johnson J."/>
            <person name="Barry K.W."/>
            <person name="Grigoriev I.V."/>
            <person name="Nagy L."/>
            <person name="Hibbett D."/>
            <person name="Henrissat B."/>
            <person name="Matheny P.B."/>
            <person name="Labbe J."/>
            <person name="Martin A.F."/>
        </authorList>
    </citation>
    <scope>NUCLEOTIDE SEQUENCE</scope>
    <source>
        <strain evidence="1">BPL698</strain>
    </source>
</reference>
<accession>A0ACC0UL26</accession>
<sequence length="282" mass="30101">MTGNGNRHTASSSLPDLVLGTAHPMSSSSPAAQSDKPKGLEAPSSEKDTAPGSQTAPSEPKQTGTKPATTAEKAGETVVPSQAPTTDYLAVASTPSAPGSTPGPYTDPSSEKAPQPAPATEDPIERQREFRRRRALIIHTRLARFFTWLLLLGFVIVPGTFKPGQGSSSGSLHNISLLPIAYLCTALNAVAVLWLWRQRQNDPSWLFTNLFFAGLINAFSGMITTLVNIYGAQGGQLDAGSKATIAIPSTFTIIYALLSLIFYRKVKRLRDQRPRSVGGELV</sequence>
<evidence type="ECO:0000313" key="1">
    <source>
        <dbReference type="EMBL" id="KAI9511995.1"/>
    </source>
</evidence>
<organism evidence="1 2">
    <name type="scientific">Russula earlei</name>
    <dbReference type="NCBI Taxonomy" id="71964"/>
    <lineage>
        <taxon>Eukaryota</taxon>
        <taxon>Fungi</taxon>
        <taxon>Dikarya</taxon>
        <taxon>Basidiomycota</taxon>
        <taxon>Agaricomycotina</taxon>
        <taxon>Agaricomycetes</taxon>
        <taxon>Russulales</taxon>
        <taxon>Russulaceae</taxon>
        <taxon>Russula</taxon>
    </lineage>
</organism>
<gene>
    <name evidence="1" type="ORF">F5148DRAFT_1166722</name>
</gene>
<keyword evidence="2" id="KW-1185">Reference proteome</keyword>
<dbReference type="EMBL" id="JAGFNK010000014">
    <property type="protein sequence ID" value="KAI9511995.1"/>
    <property type="molecule type" value="Genomic_DNA"/>
</dbReference>